<sequence length="158" mass="18208">MKNKMIIFIVALLALFGILAFVVNYQNQQASEDNPYGKDNLRQSTIEQLDNPLYQNQMTPDELEEEIDSGDPITVYFYSPECSFCQQTTPVVVPMTQEMDIDLKKLNILEFEQPWQTYNIEGTPTIIHFDNGEEVARLHGAQSQDDFQSFFENEVKGK</sequence>
<evidence type="ECO:0000256" key="1">
    <source>
        <dbReference type="ARBA" id="ARBA00008987"/>
    </source>
</evidence>
<organism evidence="5 6">
    <name type="scientific">Thalassobacillus hwangdonensis</name>
    <dbReference type="NCBI Taxonomy" id="546108"/>
    <lineage>
        <taxon>Bacteria</taxon>
        <taxon>Bacillati</taxon>
        <taxon>Bacillota</taxon>
        <taxon>Bacilli</taxon>
        <taxon>Bacillales</taxon>
        <taxon>Bacillaceae</taxon>
        <taxon>Thalassobacillus</taxon>
    </lineage>
</organism>
<proteinExistence type="inferred from homology"/>
<dbReference type="CDD" id="cd02947">
    <property type="entry name" value="TRX_family"/>
    <property type="match status" value="1"/>
</dbReference>
<keyword evidence="6" id="KW-1185">Reference proteome</keyword>
<evidence type="ECO:0000256" key="2">
    <source>
        <dbReference type="ARBA" id="ARBA00023157"/>
    </source>
</evidence>
<dbReference type="Gene3D" id="3.40.30.10">
    <property type="entry name" value="Glutaredoxin"/>
    <property type="match status" value="1"/>
</dbReference>
<dbReference type="PANTHER" id="PTHR45663:SF11">
    <property type="entry name" value="GEO12009P1"/>
    <property type="match status" value="1"/>
</dbReference>
<dbReference type="Pfam" id="PF00085">
    <property type="entry name" value="Thioredoxin"/>
    <property type="match status" value="1"/>
</dbReference>
<dbReference type="EMBL" id="JBHTKL010000001">
    <property type="protein sequence ID" value="MFD1017773.1"/>
    <property type="molecule type" value="Genomic_DNA"/>
</dbReference>
<dbReference type="InterPro" id="IPR036249">
    <property type="entry name" value="Thioredoxin-like_sf"/>
</dbReference>
<name>A0ABW3KYE2_9BACI</name>
<comment type="similarity">
    <text evidence="1">Belongs to the thioredoxin family.</text>
</comment>
<accession>A0ABW3KYE2</accession>
<dbReference type="PROSITE" id="PS51352">
    <property type="entry name" value="THIOREDOXIN_2"/>
    <property type="match status" value="1"/>
</dbReference>
<evidence type="ECO:0000259" key="4">
    <source>
        <dbReference type="PROSITE" id="PS51352"/>
    </source>
</evidence>
<dbReference type="RefSeq" id="WP_386055766.1">
    <property type="nucleotide sequence ID" value="NZ_JBHTKL010000001.1"/>
</dbReference>
<gene>
    <name evidence="5" type="ORF">ACFQ2J_01065</name>
</gene>
<keyword evidence="2" id="KW-1015">Disulfide bond</keyword>
<evidence type="ECO:0000256" key="3">
    <source>
        <dbReference type="ARBA" id="ARBA00023284"/>
    </source>
</evidence>
<keyword evidence="3" id="KW-0676">Redox-active center</keyword>
<dbReference type="Proteomes" id="UP001596990">
    <property type="component" value="Unassembled WGS sequence"/>
</dbReference>
<reference evidence="6" key="1">
    <citation type="journal article" date="2019" name="Int. J. Syst. Evol. Microbiol.">
        <title>The Global Catalogue of Microorganisms (GCM) 10K type strain sequencing project: providing services to taxonomists for standard genome sequencing and annotation.</title>
        <authorList>
            <consortium name="The Broad Institute Genomics Platform"/>
            <consortium name="The Broad Institute Genome Sequencing Center for Infectious Disease"/>
            <person name="Wu L."/>
            <person name="Ma J."/>
        </authorList>
    </citation>
    <scope>NUCLEOTIDE SEQUENCE [LARGE SCALE GENOMIC DNA]</scope>
    <source>
        <strain evidence="6">CCUG 56607</strain>
    </source>
</reference>
<protein>
    <submittedName>
        <fullName evidence="5">Thioredoxin family protein</fullName>
    </submittedName>
</protein>
<dbReference type="PANTHER" id="PTHR45663">
    <property type="entry name" value="GEO12009P1"/>
    <property type="match status" value="1"/>
</dbReference>
<dbReference type="InterPro" id="IPR013766">
    <property type="entry name" value="Thioredoxin_domain"/>
</dbReference>
<evidence type="ECO:0000313" key="6">
    <source>
        <dbReference type="Proteomes" id="UP001596990"/>
    </source>
</evidence>
<evidence type="ECO:0000313" key="5">
    <source>
        <dbReference type="EMBL" id="MFD1017773.1"/>
    </source>
</evidence>
<feature type="domain" description="Thioredoxin" evidence="4">
    <location>
        <begin position="35"/>
        <end position="156"/>
    </location>
</feature>
<dbReference type="SUPFAM" id="SSF52833">
    <property type="entry name" value="Thioredoxin-like"/>
    <property type="match status" value="1"/>
</dbReference>
<comment type="caution">
    <text evidence="5">The sequence shown here is derived from an EMBL/GenBank/DDBJ whole genome shotgun (WGS) entry which is preliminary data.</text>
</comment>